<dbReference type="RefSeq" id="XP_018695155.1">
    <property type="nucleotide sequence ID" value="XM_018835505.1"/>
</dbReference>
<sequence length="326" mass="35550">MSSHDDYAPRARRDRGRYDTDGGLRYPDDDDFADPRKSAPRHPRYESSPTHNDPRDGPRRKKDVDPRDIEPKGARGDANPTLLHRGEDEAFPTRTPVGIQEMGMETETVRPMAVPKDTANPFRNQTSSLLTAMPIKLVRPGAEITTMISSLLHHAAPIHRESQNVVVETIFTTTSHLDPVVTAAQKTGTLTATEDIDLTLETLQGTEGMMIVTTTTDTVVVPPVATMAMRQIGDVPTETGSGTVIATETETETEMSATVIVIVIETGTEIETETGIAGGTTLTAKEIVTETVIVIGTETVEQGQKHYKTLAPVITSLTKMYMDNKK</sequence>
<gene>
    <name evidence="2" type="ORF">AYL99_03991</name>
</gene>
<dbReference type="EMBL" id="LVYI01000003">
    <property type="protein sequence ID" value="OAP61788.1"/>
    <property type="molecule type" value="Genomic_DNA"/>
</dbReference>
<organism evidence="2 3">
    <name type="scientific">Fonsecaea erecta</name>
    <dbReference type="NCBI Taxonomy" id="1367422"/>
    <lineage>
        <taxon>Eukaryota</taxon>
        <taxon>Fungi</taxon>
        <taxon>Dikarya</taxon>
        <taxon>Ascomycota</taxon>
        <taxon>Pezizomycotina</taxon>
        <taxon>Eurotiomycetes</taxon>
        <taxon>Chaetothyriomycetidae</taxon>
        <taxon>Chaetothyriales</taxon>
        <taxon>Herpotrichiellaceae</taxon>
        <taxon>Fonsecaea</taxon>
    </lineage>
</organism>
<comment type="caution">
    <text evidence="2">The sequence shown here is derived from an EMBL/GenBank/DDBJ whole genome shotgun (WGS) entry which is preliminary data.</text>
</comment>
<reference evidence="2 3" key="1">
    <citation type="submission" date="2016-04" db="EMBL/GenBank/DDBJ databases">
        <title>Draft genome of Fonsecaea erecta CBS 125763.</title>
        <authorList>
            <person name="Weiss V.A."/>
            <person name="Vicente V.A."/>
            <person name="Raittz R.T."/>
            <person name="Moreno L.F."/>
            <person name="De Souza E.M."/>
            <person name="Pedrosa F.O."/>
            <person name="Steffens M.B."/>
            <person name="Faoro H."/>
            <person name="Tadra-Sfeir M.Z."/>
            <person name="Najafzadeh M.J."/>
            <person name="Felipe M.S."/>
            <person name="Teixeira M."/>
            <person name="Sun J."/>
            <person name="Xi L."/>
            <person name="Gomes R."/>
            <person name="De Azevedo C.M."/>
            <person name="Salgado C.G."/>
            <person name="Da Silva M.B."/>
            <person name="Nascimento M.F."/>
            <person name="Queiroz-Telles F."/>
            <person name="Attili D.S."/>
            <person name="Gorbushina A."/>
        </authorList>
    </citation>
    <scope>NUCLEOTIDE SEQUENCE [LARGE SCALE GENOMIC DNA]</scope>
    <source>
        <strain evidence="2 3">CBS 125763</strain>
    </source>
</reference>
<keyword evidence="3" id="KW-1185">Reference proteome</keyword>
<evidence type="ECO:0000313" key="3">
    <source>
        <dbReference type="Proteomes" id="UP000078343"/>
    </source>
</evidence>
<evidence type="ECO:0000256" key="1">
    <source>
        <dbReference type="SAM" id="MobiDB-lite"/>
    </source>
</evidence>
<proteinExistence type="predicted"/>
<dbReference type="AlphaFoldDB" id="A0A178ZPN1"/>
<dbReference type="Proteomes" id="UP000078343">
    <property type="component" value="Unassembled WGS sequence"/>
</dbReference>
<protein>
    <submittedName>
        <fullName evidence="2">Uncharacterized protein</fullName>
    </submittedName>
</protein>
<feature type="compositionally biased region" description="Basic and acidic residues" evidence="1">
    <location>
        <begin position="1"/>
        <end position="22"/>
    </location>
</feature>
<dbReference type="OrthoDB" id="4161448at2759"/>
<name>A0A178ZPN1_9EURO</name>
<accession>A0A178ZPN1</accession>
<evidence type="ECO:0000313" key="2">
    <source>
        <dbReference type="EMBL" id="OAP61788.1"/>
    </source>
</evidence>
<dbReference type="GeneID" id="30008160"/>
<feature type="compositionally biased region" description="Basic and acidic residues" evidence="1">
    <location>
        <begin position="52"/>
        <end position="75"/>
    </location>
</feature>
<feature type="region of interest" description="Disordered" evidence="1">
    <location>
        <begin position="1"/>
        <end position="91"/>
    </location>
</feature>